<dbReference type="SMART" id="SM00404">
    <property type="entry name" value="PTPc_motif"/>
    <property type="match status" value="1"/>
</dbReference>
<keyword evidence="13" id="KW-1185">Reference proteome</keyword>
<dbReference type="SUPFAM" id="SSF52799">
    <property type="entry name" value="(Phosphotyrosine protein) phosphatases II"/>
    <property type="match status" value="1"/>
</dbReference>
<dbReference type="PANTHER" id="PTHR23339">
    <property type="entry name" value="TYROSINE SPECIFIC PROTEIN PHOSPHATASE AND DUAL SPECIFICITY PROTEIN PHOSPHATASE"/>
    <property type="match status" value="1"/>
</dbReference>
<dbReference type="InterPro" id="IPR003595">
    <property type="entry name" value="Tyr_Pase_cat"/>
</dbReference>
<dbReference type="PROSITE" id="PS50054">
    <property type="entry name" value="TYR_PHOSPHATASE_DUAL"/>
    <property type="match status" value="1"/>
</dbReference>
<proteinExistence type="inferred from homology"/>
<dbReference type="OrthoDB" id="5632at2759"/>
<dbReference type="GO" id="GO:0005737">
    <property type="term" value="C:cytoplasm"/>
    <property type="evidence" value="ECO:0007669"/>
    <property type="project" value="UniProtKB-ARBA"/>
</dbReference>
<dbReference type="FunFam" id="3.90.190.10:FF:000086">
    <property type="entry name" value="Protein tyrosine phosphatase-like protein"/>
    <property type="match status" value="1"/>
</dbReference>
<evidence type="ECO:0000256" key="1">
    <source>
        <dbReference type="ARBA" id="ARBA00009580"/>
    </source>
</evidence>
<dbReference type="Pfam" id="PF00102">
    <property type="entry name" value="Y_phosphatase"/>
    <property type="match status" value="1"/>
</dbReference>
<name>A0A9W8E491_9FUNG</name>
<gene>
    <name evidence="12" type="ORF">IWQ62_005730</name>
</gene>
<dbReference type="InterPro" id="IPR000242">
    <property type="entry name" value="PTP_cat"/>
</dbReference>
<feature type="domain" description="Tyrosine-protein phosphatase" evidence="10">
    <location>
        <begin position="19"/>
        <end position="174"/>
    </location>
</feature>
<comment type="catalytic activity">
    <reaction evidence="9">
        <text>O-phospho-L-tyrosyl-[protein] + H2O = L-tyrosyl-[protein] + phosphate</text>
        <dbReference type="Rhea" id="RHEA:10684"/>
        <dbReference type="Rhea" id="RHEA-COMP:10136"/>
        <dbReference type="Rhea" id="RHEA-COMP:20101"/>
        <dbReference type="ChEBI" id="CHEBI:15377"/>
        <dbReference type="ChEBI" id="CHEBI:43474"/>
        <dbReference type="ChEBI" id="CHEBI:46858"/>
        <dbReference type="ChEBI" id="CHEBI:61978"/>
        <dbReference type="EC" id="3.1.3.48"/>
    </reaction>
</comment>
<dbReference type="AlphaFoldDB" id="A0A9W8E491"/>
<sequence length="176" mass="19793">MARPMPSFAKQQRLITPPTFLEYQGLRFLVFDAPSNNTLPIYLKEMEKYNVTDVVRACDATYSKGSLEAKGIHVHDWSFPDGAPPPTSIVEQWLRLVQERFGPNHANPQNNTIGVHCVAGLGRAPILVAIALIENGMPPLDSVMFIRSKRNGAINRKQLQYVETYKRRGKGKCIIM</sequence>
<keyword evidence="7" id="KW-0449">Lipoprotein</keyword>
<keyword evidence="6" id="KW-1015">Disulfide bond</keyword>
<feature type="domain" description="Tyrosine specific protein phosphatases" evidence="11">
    <location>
        <begin position="91"/>
        <end position="161"/>
    </location>
</feature>
<evidence type="ECO:0000256" key="7">
    <source>
        <dbReference type="ARBA" id="ARBA00023288"/>
    </source>
</evidence>
<evidence type="ECO:0000256" key="9">
    <source>
        <dbReference type="ARBA" id="ARBA00051722"/>
    </source>
</evidence>
<organism evidence="12 13">
    <name type="scientific">Dispira parvispora</name>
    <dbReference type="NCBI Taxonomy" id="1520584"/>
    <lineage>
        <taxon>Eukaryota</taxon>
        <taxon>Fungi</taxon>
        <taxon>Fungi incertae sedis</taxon>
        <taxon>Zoopagomycota</taxon>
        <taxon>Kickxellomycotina</taxon>
        <taxon>Dimargaritomycetes</taxon>
        <taxon>Dimargaritales</taxon>
        <taxon>Dimargaritaceae</taxon>
        <taxon>Dispira</taxon>
    </lineage>
</organism>
<dbReference type="Gene3D" id="3.90.190.10">
    <property type="entry name" value="Protein tyrosine phosphatase superfamily"/>
    <property type="match status" value="1"/>
</dbReference>
<keyword evidence="4" id="KW-0378">Hydrolase</keyword>
<comment type="similarity">
    <text evidence="1">Belongs to the protein-tyrosine phosphatase family.</text>
</comment>
<dbReference type="EC" id="3.1.3.48" evidence="2"/>
<dbReference type="InterPro" id="IPR050561">
    <property type="entry name" value="PTP"/>
</dbReference>
<evidence type="ECO:0000256" key="2">
    <source>
        <dbReference type="ARBA" id="ARBA00013064"/>
    </source>
</evidence>
<accession>A0A9W8E491</accession>
<evidence type="ECO:0000256" key="5">
    <source>
        <dbReference type="ARBA" id="ARBA00022912"/>
    </source>
</evidence>
<evidence type="ECO:0000256" key="6">
    <source>
        <dbReference type="ARBA" id="ARBA00023157"/>
    </source>
</evidence>
<evidence type="ECO:0000256" key="8">
    <source>
        <dbReference type="ARBA" id="ARBA00023289"/>
    </source>
</evidence>
<dbReference type="PROSITE" id="PS50056">
    <property type="entry name" value="TYR_PHOSPHATASE_2"/>
    <property type="match status" value="1"/>
</dbReference>
<evidence type="ECO:0000313" key="12">
    <source>
        <dbReference type="EMBL" id="KAJ1954557.1"/>
    </source>
</evidence>
<dbReference type="InterPro" id="IPR020422">
    <property type="entry name" value="TYR_PHOSPHATASE_DUAL_dom"/>
</dbReference>
<evidence type="ECO:0000256" key="4">
    <source>
        <dbReference type="ARBA" id="ARBA00022801"/>
    </source>
</evidence>
<dbReference type="CDD" id="cd14500">
    <property type="entry name" value="PTP-IVa"/>
    <property type="match status" value="1"/>
</dbReference>
<dbReference type="Proteomes" id="UP001150925">
    <property type="component" value="Unassembled WGS sequence"/>
</dbReference>
<dbReference type="EMBL" id="JANBPY010002545">
    <property type="protein sequence ID" value="KAJ1954557.1"/>
    <property type="molecule type" value="Genomic_DNA"/>
</dbReference>
<keyword evidence="8" id="KW-0636">Prenylation</keyword>
<keyword evidence="3" id="KW-0488">Methylation</keyword>
<reference evidence="12" key="1">
    <citation type="submission" date="2022-07" db="EMBL/GenBank/DDBJ databases">
        <title>Phylogenomic reconstructions and comparative analyses of Kickxellomycotina fungi.</title>
        <authorList>
            <person name="Reynolds N.K."/>
            <person name="Stajich J.E."/>
            <person name="Barry K."/>
            <person name="Grigoriev I.V."/>
            <person name="Crous P."/>
            <person name="Smith M.E."/>
        </authorList>
    </citation>
    <scope>NUCLEOTIDE SEQUENCE</scope>
    <source>
        <strain evidence="12">RSA 1196</strain>
    </source>
</reference>
<evidence type="ECO:0000259" key="10">
    <source>
        <dbReference type="PROSITE" id="PS50054"/>
    </source>
</evidence>
<keyword evidence="5" id="KW-0904">Protein phosphatase</keyword>
<dbReference type="GO" id="GO:0004725">
    <property type="term" value="F:protein tyrosine phosphatase activity"/>
    <property type="evidence" value="ECO:0007669"/>
    <property type="project" value="UniProtKB-EC"/>
</dbReference>
<evidence type="ECO:0000256" key="3">
    <source>
        <dbReference type="ARBA" id="ARBA00022481"/>
    </source>
</evidence>
<comment type="caution">
    <text evidence="12">The sequence shown here is derived from an EMBL/GenBank/DDBJ whole genome shotgun (WGS) entry which is preliminary data.</text>
</comment>
<evidence type="ECO:0000313" key="13">
    <source>
        <dbReference type="Proteomes" id="UP001150925"/>
    </source>
</evidence>
<dbReference type="InterPro" id="IPR000387">
    <property type="entry name" value="Tyr_Pase_dom"/>
</dbReference>
<protein>
    <recommendedName>
        <fullName evidence="2">protein-tyrosine-phosphatase</fullName>
        <ecNumber evidence="2">3.1.3.48</ecNumber>
    </recommendedName>
</protein>
<dbReference type="InterPro" id="IPR029021">
    <property type="entry name" value="Prot-tyrosine_phosphatase-like"/>
</dbReference>
<evidence type="ECO:0000259" key="11">
    <source>
        <dbReference type="PROSITE" id="PS50056"/>
    </source>
</evidence>